<dbReference type="AlphaFoldDB" id="A0A323UYF9"/>
<sequence length="176" mass="19984">MNEYKSELKTLWSAVFHPFLIVFYILELMVLFLFYELDLSFMPESLMRVEFAKRIGESTNFPDKAYIFSLIMMMSLLSVPISVKKIIPSESVRLRARFDEDPKRALGALLFSCALLGAIFFVVFVDFGDPSFCAGCTTSSELRLMLAYGVFLPFLFAYSLSAVIIATKYLLNIRGG</sequence>
<keyword evidence="1" id="KW-1133">Transmembrane helix</keyword>
<keyword evidence="1" id="KW-0472">Membrane</keyword>
<keyword evidence="3" id="KW-1185">Reference proteome</keyword>
<organism evidence="2 3">
    <name type="scientific">Parazoarcus communis SWub3 = DSM 12120</name>
    <dbReference type="NCBI Taxonomy" id="1121029"/>
    <lineage>
        <taxon>Bacteria</taxon>
        <taxon>Pseudomonadati</taxon>
        <taxon>Pseudomonadota</taxon>
        <taxon>Betaproteobacteria</taxon>
        <taxon>Rhodocyclales</taxon>
        <taxon>Zoogloeaceae</taxon>
        <taxon>Parazoarcus</taxon>
    </lineage>
</organism>
<name>A0A323UYF9_9RHOO</name>
<accession>A0A323UYF9</accession>
<dbReference type="RefSeq" id="WP_110523500.1">
    <property type="nucleotide sequence ID" value="NZ_QKOE01000003.1"/>
</dbReference>
<dbReference type="EMBL" id="QKOE01000003">
    <property type="protein sequence ID" value="PZA17485.1"/>
    <property type="molecule type" value="Genomic_DNA"/>
</dbReference>
<comment type="caution">
    <text evidence="2">The sequence shown here is derived from an EMBL/GenBank/DDBJ whole genome shotgun (WGS) entry which is preliminary data.</text>
</comment>
<evidence type="ECO:0000313" key="3">
    <source>
        <dbReference type="Proteomes" id="UP000248259"/>
    </source>
</evidence>
<evidence type="ECO:0000313" key="2">
    <source>
        <dbReference type="EMBL" id="PZA17485.1"/>
    </source>
</evidence>
<protein>
    <submittedName>
        <fullName evidence="2">Uncharacterized protein</fullName>
    </submittedName>
</protein>
<dbReference type="Proteomes" id="UP000248259">
    <property type="component" value="Unassembled WGS sequence"/>
</dbReference>
<proteinExistence type="predicted"/>
<feature type="transmembrane region" description="Helical" evidence="1">
    <location>
        <begin position="12"/>
        <end position="35"/>
    </location>
</feature>
<keyword evidence="1" id="KW-0812">Transmembrane</keyword>
<feature type="transmembrane region" description="Helical" evidence="1">
    <location>
        <begin position="65"/>
        <end position="83"/>
    </location>
</feature>
<reference evidence="2 3" key="1">
    <citation type="submission" date="2018-06" db="EMBL/GenBank/DDBJ databases">
        <title>Azoarcus communis strain SWub3 genome.</title>
        <authorList>
            <person name="Zorraquino Salvo V."/>
            <person name="Toubiana D."/>
            <person name="Blumwald E."/>
        </authorList>
    </citation>
    <scope>NUCLEOTIDE SEQUENCE [LARGE SCALE GENOMIC DNA]</scope>
    <source>
        <strain evidence="2 3">SWub3</strain>
    </source>
</reference>
<feature type="transmembrane region" description="Helical" evidence="1">
    <location>
        <begin position="145"/>
        <end position="171"/>
    </location>
</feature>
<evidence type="ECO:0000256" key="1">
    <source>
        <dbReference type="SAM" id="Phobius"/>
    </source>
</evidence>
<feature type="transmembrane region" description="Helical" evidence="1">
    <location>
        <begin position="104"/>
        <end position="125"/>
    </location>
</feature>
<gene>
    <name evidence="2" type="ORF">DNK49_06390</name>
</gene>